<dbReference type="RefSeq" id="WP_123200623.1">
    <property type="nucleotide sequence ID" value="NZ_RJMB01000005.1"/>
</dbReference>
<feature type="domain" description="NYN" evidence="2">
    <location>
        <begin position="18"/>
        <end position="164"/>
    </location>
</feature>
<dbReference type="GO" id="GO:0004540">
    <property type="term" value="F:RNA nuclease activity"/>
    <property type="evidence" value="ECO:0007669"/>
    <property type="project" value="InterPro"/>
</dbReference>
<feature type="compositionally biased region" description="Low complexity" evidence="1">
    <location>
        <begin position="185"/>
        <end position="201"/>
    </location>
</feature>
<comment type="caution">
    <text evidence="3">The sequence shown here is derived from an EMBL/GenBank/DDBJ whole genome shotgun (WGS) entry which is preliminary data.</text>
</comment>
<feature type="region of interest" description="Disordered" evidence="1">
    <location>
        <begin position="185"/>
        <end position="226"/>
    </location>
</feature>
<dbReference type="OrthoDB" id="9800236at2"/>
<dbReference type="Gene3D" id="3.40.50.1010">
    <property type="entry name" value="5'-nuclease"/>
    <property type="match status" value="1"/>
</dbReference>
<feature type="region of interest" description="Disordered" evidence="1">
    <location>
        <begin position="259"/>
        <end position="474"/>
    </location>
</feature>
<dbReference type="Pfam" id="PF01936">
    <property type="entry name" value="NYN"/>
    <property type="match status" value="1"/>
</dbReference>
<name>A0A3N0EDC9_9ACTN</name>
<gene>
    <name evidence="3" type="ORF">EFW17_07800</name>
</gene>
<protein>
    <submittedName>
        <fullName evidence="3">NYN domain-containing protein</fullName>
    </submittedName>
</protein>
<dbReference type="InterPro" id="IPR021139">
    <property type="entry name" value="NYN"/>
</dbReference>
<reference evidence="3 4" key="1">
    <citation type="submission" date="2018-11" db="EMBL/GenBank/DDBJ databases">
        <title>The genome draft of YIM 96095.</title>
        <authorList>
            <person name="Tang S.-K."/>
            <person name="Chunyu W.-X."/>
            <person name="Feng Y.-Z."/>
        </authorList>
    </citation>
    <scope>NUCLEOTIDE SEQUENCE [LARGE SCALE GENOMIC DNA]</scope>
    <source>
        <strain evidence="3 4">YIM 96095</strain>
    </source>
</reference>
<sequence>MDRCALFVDAGYLLADGAMAVHGTRNRDSVSWDYAGLARLLDEVARDRTGLPLLRCYWYEATADGSRTQEQDGIADIPGIKFRAARIRPGRREGVESYVQRDLTTLARTGVLCEAVLVSGDEDMAQVVSDVQDLGVRVTCVHVSVEGNWTISRALRRECDDLIEVGAGHLRPYVSLLSGAGTEAEAAAQGGAPPAPLANGQGHSGADVNRQPVTAHAGSSRVEPAANSSNGLEAMFANTGEQQPAGSAMDQLRAMQQSIAQHRGGDHLAPQDPNGAAQQRGGNPQIDANGFPAGGAGHHHGSGPQGHQAQGTGEHPGMPANPPTGANPAFGNPPTGPHPSMRGPANEGYGPPQNRSAPPPPGPPPPQHQTGAHHNPMMGGSPQYEQPPAQNPPPPPGPDPRYGPNTGENPGFGGNTGPNPTIGASTEAESSFAPGAQEASGAATGPRPDHRFQHGPHTNPTPSVAHIPPGSSVARSVDEAVHVARTEGNDFAESIARDAPVLWLEAVLARRPRLPSDLEARLLQGSALPIDFLLRDEVRQSLRQGFWDALERARA</sequence>
<proteinExistence type="predicted"/>
<dbReference type="EMBL" id="RJMB01000005">
    <property type="protein sequence ID" value="RNL85845.1"/>
    <property type="molecule type" value="Genomic_DNA"/>
</dbReference>
<evidence type="ECO:0000259" key="2">
    <source>
        <dbReference type="Pfam" id="PF01936"/>
    </source>
</evidence>
<evidence type="ECO:0000256" key="1">
    <source>
        <dbReference type="SAM" id="MobiDB-lite"/>
    </source>
</evidence>
<feature type="compositionally biased region" description="Pro residues" evidence="1">
    <location>
        <begin position="389"/>
        <end position="401"/>
    </location>
</feature>
<dbReference type="Proteomes" id="UP000269198">
    <property type="component" value="Unassembled WGS sequence"/>
</dbReference>
<organism evidence="3 4">
    <name type="scientific">Halostreptopolyspora alba</name>
    <dbReference type="NCBI Taxonomy" id="2487137"/>
    <lineage>
        <taxon>Bacteria</taxon>
        <taxon>Bacillati</taxon>
        <taxon>Actinomycetota</taxon>
        <taxon>Actinomycetes</taxon>
        <taxon>Streptosporangiales</taxon>
        <taxon>Nocardiopsidaceae</taxon>
        <taxon>Halostreptopolyspora</taxon>
    </lineage>
</organism>
<dbReference type="AlphaFoldDB" id="A0A3N0EDC9"/>
<accession>A0A3N0EDC9</accession>
<keyword evidence="4" id="KW-1185">Reference proteome</keyword>
<feature type="compositionally biased region" description="Pro residues" evidence="1">
    <location>
        <begin position="357"/>
        <end position="367"/>
    </location>
</feature>
<evidence type="ECO:0000313" key="4">
    <source>
        <dbReference type="Proteomes" id="UP000269198"/>
    </source>
</evidence>
<evidence type="ECO:0000313" key="3">
    <source>
        <dbReference type="EMBL" id="RNL85845.1"/>
    </source>
</evidence>